<sequence>MIVKFITEKVNNIFVMIEVESKFKINKPIDVVVKYFSEPKNILKFVPYFDELYQIDESTYRFKLKWLMTLNLIAKKVCRKMEKGYEIIYEINKESKPRFHSQLYNFIAPINEGSEILIKYIYEGPFESYVKREASIFMKKFEERAFEEISSFERTLTNIPIEITVNKPTLNGYIILKEGVISKNEEINILLDFAEVESINGITELILSDSKNIVKIKFENGTVKETYGDIDKLTGNINYMIKKKK</sequence>
<protein>
    <submittedName>
        <fullName evidence="1">DUF3211 family protein</fullName>
    </submittedName>
</protein>
<reference evidence="1" key="1">
    <citation type="submission" date="2024-03" db="EMBL/GenBank/DDBJ databases">
        <title>Complete genome sequence of Sulfurisphaera javensis strain KD-1.</title>
        <authorList>
            <person name="Sakai H."/>
            <person name="Nur N."/>
            <person name="Suwanto A."/>
            <person name="Kurosawa N."/>
        </authorList>
    </citation>
    <scope>NUCLEOTIDE SEQUENCE</scope>
    <source>
        <strain evidence="1">KD-1</strain>
    </source>
</reference>
<dbReference type="SUPFAM" id="SSF55961">
    <property type="entry name" value="Bet v1-like"/>
    <property type="match status" value="1"/>
</dbReference>
<dbReference type="CDD" id="cd07812">
    <property type="entry name" value="SRPBCC"/>
    <property type="match status" value="1"/>
</dbReference>
<accession>A0AAT9GUP7</accession>
<dbReference type="KEGG" id="sjv:SJAV_25510"/>
<gene>
    <name evidence="1" type="ORF">SJAV_25510</name>
</gene>
<dbReference type="EMBL" id="AP031322">
    <property type="protein sequence ID" value="BFH74607.1"/>
    <property type="molecule type" value="Genomic_DNA"/>
</dbReference>
<dbReference type="InterPro" id="IPR021578">
    <property type="entry name" value="STK_08120-like"/>
</dbReference>
<dbReference type="AlphaFoldDB" id="A0AAT9GUP7"/>
<organism evidence="1">
    <name type="scientific">Sulfurisphaera javensis</name>
    <dbReference type="NCBI Taxonomy" id="2049879"/>
    <lineage>
        <taxon>Archaea</taxon>
        <taxon>Thermoproteota</taxon>
        <taxon>Thermoprotei</taxon>
        <taxon>Sulfolobales</taxon>
        <taxon>Sulfolobaceae</taxon>
        <taxon>Sulfurisphaera</taxon>
    </lineage>
</organism>
<dbReference type="Pfam" id="PF11485">
    <property type="entry name" value="STK_08120-like"/>
    <property type="match status" value="1"/>
</dbReference>
<evidence type="ECO:0000313" key="1">
    <source>
        <dbReference type="EMBL" id="BFH74607.1"/>
    </source>
</evidence>
<proteinExistence type="predicted"/>
<name>A0AAT9GUP7_9CREN</name>